<dbReference type="EMBL" id="JAGSOV010000011">
    <property type="protein sequence ID" value="MCO1654602.1"/>
    <property type="molecule type" value="Genomic_DNA"/>
</dbReference>
<dbReference type="Pfam" id="PF01740">
    <property type="entry name" value="STAS"/>
    <property type="match status" value="1"/>
</dbReference>
<dbReference type="Proteomes" id="UP001165283">
    <property type="component" value="Unassembled WGS sequence"/>
</dbReference>
<proteinExistence type="predicted"/>
<dbReference type="Gene3D" id="3.30.750.24">
    <property type="entry name" value="STAS domain"/>
    <property type="match status" value="1"/>
</dbReference>
<organism evidence="2 3">
    <name type="scientific">Pseudonocardia humida</name>
    <dbReference type="NCBI Taxonomy" id="2800819"/>
    <lineage>
        <taxon>Bacteria</taxon>
        <taxon>Bacillati</taxon>
        <taxon>Actinomycetota</taxon>
        <taxon>Actinomycetes</taxon>
        <taxon>Pseudonocardiales</taxon>
        <taxon>Pseudonocardiaceae</taxon>
        <taxon>Pseudonocardia</taxon>
    </lineage>
</organism>
<dbReference type="RefSeq" id="WP_252436214.1">
    <property type="nucleotide sequence ID" value="NZ_JAGSOV010000011.1"/>
</dbReference>
<feature type="domain" description="STAS" evidence="1">
    <location>
        <begin position="11"/>
        <end position="82"/>
    </location>
</feature>
<keyword evidence="3" id="KW-1185">Reference proteome</keyword>
<dbReference type="SUPFAM" id="SSF52091">
    <property type="entry name" value="SpoIIaa-like"/>
    <property type="match status" value="1"/>
</dbReference>
<evidence type="ECO:0000259" key="1">
    <source>
        <dbReference type="Pfam" id="PF01740"/>
    </source>
</evidence>
<evidence type="ECO:0000313" key="2">
    <source>
        <dbReference type="EMBL" id="MCO1654602.1"/>
    </source>
</evidence>
<comment type="caution">
    <text evidence="2">The sequence shown here is derived from an EMBL/GenBank/DDBJ whole genome shotgun (WGS) entry which is preliminary data.</text>
</comment>
<evidence type="ECO:0000313" key="3">
    <source>
        <dbReference type="Proteomes" id="UP001165283"/>
    </source>
</evidence>
<sequence length="116" mass="12314">MLFDVSIACAIDRRTTVVRISGAVDISTRDAFVAAIECAAAFGGPIELDLNGVTFFSAAGMHCIEHADRLMACGGHPLRLVVRRTSPVMIVLDAVQPHRRWSIDAGPTGSRPAPTA</sequence>
<dbReference type="InterPro" id="IPR036513">
    <property type="entry name" value="STAS_dom_sf"/>
</dbReference>
<gene>
    <name evidence="2" type="ORF">KDL28_05985</name>
</gene>
<dbReference type="InterPro" id="IPR002645">
    <property type="entry name" value="STAS_dom"/>
</dbReference>
<reference evidence="2" key="1">
    <citation type="submission" date="2021-04" db="EMBL/GenBank/DDBJ databases">
        <title>Pseudonocardia sp. nov., isolated from sandy soil of mangrove forest.</title>
        <authorList>
            <person name="Zan Z."/>
            <person name="Huang R."/>
            <person name="Liu W."/>
        </authorList>
    </citation>
    <scope>NUCLEOTIDE SEQUENCE</scope>
    <source>
        <strain evidence="2">S2-4</strain>
    </source>
</reference>
<name>A0ABT0ZV33_9PSEU</name>
<accession>A0ABT0ZV33</accession>
<protein>
    <submittedName>
        <fullName evidence="2">STAS domain-containing protein</fullName>
    </submittedName>
</protein>
<dbReference type="CDD" id="cd07043">
    <property type="entry name" value="STAS_anti-anti-sigma_factors"/>
    <property type="match status" value="1"/>
</dbReference>